<comment type="cofactor">
    <cofactor evidence="1">
        <name>FAD</name>
        <dbReference type="ChEBI" id="CHEBI:57692"/>
    </cofactor>
</comment>
<dbReference type="PANTHER" id="PTHR43004:SF19">
    <property type="entry name" value="BINDING MONOOXYGENASE, PUTATIVE (JCVI)-RELATED"/>
    <property type="match status" value="1"/>
</dbReference>
<dbReference type="Gene3D" id="3.50.50.60">
    <property type="entry name" value="FAD/NAD(P)-binding domain"/>
    <property type="match status" value="1"/>
</dbReference>
<dbReference type="Pfam" id="PF21274">
    <property type="entry name" value="Rng_hyd_C"/>
    <property type="match status" value="1"/>
</dbReference>
<dbReference type="EC" id="1.14.13.20" evidence="5"/>
<dbReference type="PANTHER" id="PTHR43004">
    <property type="entry name" value="TRK SYSTEM POTASSIUM UPTAKE PROTEIN"/>
    <property type="match status" value="1"/>
</dbReference>
<evidence type="ECO:0000313" key="6">
    <source>
        <dbReference type="Proteomes" id="UP000295117"/>
    </source>
</evidence>
<evidence type="ECO:0000313" key="5">
    <source>
        <dbReference type="EMBL" id="TDZ82940.1"/>
    </source>
</evidence>
<dbReference type="InterPro" id="IPR002938">
    <property type="entry name" value="FAD-bd"/>
</dbReference>
<dbReference type="PRINTS" id="PR00420">
    <property type="entry name" value="RNGMNOXGNASE"/>
</dbReference>
<keyword evidence="5" id="KW-0560">Oxidoreductase</keyword>
<dbReference type="Pfam" id="PF01494">
    <property type="entry name" value="FAD_binding_3"/>
    <property type="match status" value="1"/>
</dbReference>
<keyword evidence="5" id="KW-0503">Monooxygenase</keyword>
<feature type="domain" description="FAD-binding" evidence="4">
    <location>
        <begin position="9"/>
        <end position="358"/>
    </location>
</feature>
<dbReference type="Gene3D" id="3.30.9.10">
    <property type="entry name" value="D-Amino Acid Oxidase, subunit A, domain 2"/>
    <property type="match status" value="1"/>
</dbReference>
<name>A0A4R8S3C0_9MYCO</name>
<dbReference type="GO" id="GO:0071949">
    <property type="term" value="F:FAD binding"/>
    <property type="evidence" value="ECO:0007669"/>
    <property type="project" value="InterPro"/>
</dbReference>
<gene>
    <name evidence="5" type="primary">tfdB_1</name>
    <name evidence="5" type="ORF">DE4585_01732</name>
</gene>
<evidence type="ECO:0000256" key="2">
    <source>
        <dbReference type="ARBA" id="ARBA00022630"/>
    </source>
</evidence>
<keyword evidence="3" id="KW-0274">FAD</keyword>
<dbReference type="RefSeq" id="WP_134070714.1">
    <property type="nucleotide sequence ID" value="NZ_PECH01000006.1"/>
</dbReference>
<dbReference type="InterPro" id="IPR036188">
    <property type="entry name" value="FAD/NAD-bd_sf"/>
</dbReference>
<dbReference type="SUPFAM" id="SSF51905">
    <property type="entry name" value="FAD/NAD(P)-binding domain"/>
    <property type="match status" value="1"/>
</dbReference>
<accession>A0A4R8S3C0</accession>
<dbReference type="NCBIfam" id="NF004780">
    <property type="entry name" value="PRK06126.1"/>
    <property type="match status" value="1"/>
</dbReference>
<comment type="caution">
    <text evidence="5">The sequence shown here is derived from an EMBL/GenBank/DDBJ whole genome shotgun (WGS) entry which is preliminary data.</text>
</comment>
<organism evidence="5 6">
    <name type="scientific">Mycobacteroides salmoniphilum</name>
    <dbReference type="NCBI Taxonomy" id="404941"/>
    <lineage>
        <taxon>Bacteria</taxon>
        <taxon>Bacillati</taxon>
        <taxon>Actinomycetota</taxon>
        <taxon>Actinomycetes</taxon>
        <taxon>Mycobacteriales</taxon>
        <taxon>Mycobacteriaceae</taxon>
        <taxon>Mycobacteroides</taxon>
    </lineage>
</organism>
<evidence type="ECO:0000256" key="1">
    <source>
        <dbReference type="ARBA" id="ARBA00001974"/>
    </source>
</evidence>
<dbReference type="Gene3D" id="3.40.30.120">
    <property type="match status" value="1"/>
</dbReference>
<sequence>MTADAERSVDVLIVGGGPTGLAMGMELRSRGVEFVIVETGDGTVTHPRVSGIGPRSMELFRRWGVAEKIRQSGWPGDHSLDCAWVTKIGGHELFRVRRFTMETRPDYQHTPEPDAICPQHWLAPLLYADLGVAPAGPILTRTRLDSFDQDEEGVRGRVTDLATGVQSAIHARYMVACDGTSSYVRQACGILAPPLHRTKTFRNILFRAPKLGMQLGEAAAGFYYLMMSSALRFPVRALDGKELYRLTVGLQGDREAMDDANSLVKRAIAFSTPIEVLSDNEWHLVHRVAEKFRHGRVFLVGDAAHTLSPSGGFGMNTGICGAADLGWKLAATLDGWAGPHLLDSYAVERRPVALRGVEEANHNLVRAMARKVPDGLGDDSTHGEWLRARVRDALADSGVAREFDAPDIHLGFRYENSPLVIADSEVCPAVHSDSGVDDMRPSARPGSRAPHAWLSPGVSTLDLFGNGFVLLCFATSSRIRRLERAFADKGVPLTVVAERQRDIAELYARRFVLVRPDGHVAWRGERPPVNPEELVERVRGGYSR</sequence>
<evidence type="ECO:0000259" key="4">
    <source>
        <dbReference type="Pfam" id="PF01494"/>
    </source>
</evidence>
<proteinExistence type="predicted"/>
<protein>
    <submittedName>
        <fullName evidence="5">2,4-dichlorophenol 6-monooxygenase</fullName>
        <ecNumber evidence="5">1.14.13.20</ecNumber>
    </submittedName>
</protein>
<reference evidence="5 6" key="1">
    <citation type="journal article" date="2019" name="Sci. Rep.">
        <title>Extended insight into the Mycobacterium chelonae-abscessus complex through whole genome sequencing of Mycobacterium salmoniphilum outbreak and Mycobacterium salmoniphilum-like strains.</title>
        <authorList>
            <person name="Behra P.R.K."/>
            <person name="Das S."/>
            <person name="Pettersson B.M.F."/>
            <person name="Shirreff L."/>
            <person name="DuCote T."/>
            <person name="Jacobsson K.G."/>
            <person name="Ennis D.G."/>
            <person name="Kirsebom L.A."/>
        </authorList>
    </citation>
    <scope>NUCLEOTIDE SEQUENCE [LARGE SCALE GENOMIC DNA]</scope>
    <source>
        <strain evidence="5 6">DE 4585</strain>
    </source>
</reference>
<keyword evidence="2" id="KW-0285">Flavoprotein</keyword>
<dbReference type="GO" id="GO:0018666">
    <property type="term" value="F:2,4-dichlorophenol 6-monooxygenase activity"/>
    <property type="evidence" value="ECO:0007669"/>
    <property type="project" value="UniProtKB-EC"/>
</dbReference>
<dbReference type="AlphaFoldDB" id="A0A4R8S3C0"/>
<dbReference type="EMBL" id="PECH01000006">
    <property type="protein sequence ID" value="TDZ82940.1"/>
    <property type="molecule type" value="Genomic_DNA"/>
</dbReference>
<dbReference type="Proteomes" id="UP000295117">
    <property type="component" value="Unassembled WGS sequence"/>
</dbReference>
<evidence type="ECO:0000256" key="3">
    <source>
        <dbReference type="ARBA" id="ARBA00022827"/>
    </source>
</evidence>
<dbReference type="InterPro" id="IPR050641">
    <property type="entry name" value="RIFMO-like"/>
</dbReference>